<evidence type="ECO:0000256" key="1">
    <source>
        <dbReference type="ARBA" id="ARBA00022603"/>
    </source>
</evidence>
<evidence type="ECO:0000256" key="3">
    <source>
        <dbReference type="ARBA" id="ARBA00022691"/>
    </source>
</evidence>
<dbReference type="Proteomes" id="UP001457282">
    <property type="component" value="Unassembled WGS sequence"/>
</dbReference>
<accession>A0AAW1XK06</accession>
<gene>
    <name evidence="5" type="ORF">M0R45_013642</name>
</gene>
<sequence length="76" mass="8987">MLKEVLHNWDDEHCVKHVGGDLFESINTNRYFCDWDDEHCKKILKNYLENTPENGKVIVVEHHVLPKVVENTPEMI</sequence>
<dbReference type="PANTHER" id="PTHR11746">
    <property type="entry name" value="O-METHYLTRANSFERASE"/>
    <property type="match status" value="1"/>
</dbReference>
<organism evidence="5 6">
    <name type="scientific">Rubus argutus</name>
    <name type="common">Southern blackberry</name>
    <dbReference type="NCBI Taxonomy" id="59490"/>
    <lineage>
        <taxon>Eukaryota</taxon>
        <taxon>Viridiplantae</taxon>
        <taxon>Streptophyta</taxon>
        <taxon>Embryophyta</taxon>
        <taxon>Tracheophyta</taxon>
        <taxon>Spermatophyta</taxon>
        <taxon>Magnoliopsida</taxon>
        <taxon>eudicotyledons</taxon>
        <taxon>Gunneridae</taxon>
        <taxon>Pentapetalae</taxon>
        <taxon>rosids</taxon>
        <taxon>fabids</taxon>
        <taxon>Rosales</taxon>
        <taxon>Rosaceae</taxon>
        <taxon>Rosoideae</taxon>
        <taxon>Rosoideae incertae sedis</taxon>
        <taxon>Rubus</taxon>
    </lineage>
</organism>
<feature type="domain" description="O-methyltransferase C-terminal" evidence="4">
    <location>
        <begin position="15"/>
        <end position="63"/>
    </location>
</feature>
<protein>
    <recommendedName>
        <fullName evidence="4">O-methyltransferase C-terminal domain-containing protein</fullName>
    </recommendedName>
</protein>
<comment type="caution">
    <text evidence="5">The sequence shown here is derived from an EMBL/GenBank/DDBJ whole genome shotgun (WGS) entry which is preliminary data.</text>
</comment>
<evidence type="ECO:0000313" key="6">
    <source>
        <dbReference type="Proteomes" id="UP001457282"/>
    </source>
</evidence>
<evidence type="ECO:0000256" key="2">
    <source>
        <dbReference type="ARBA" id="ARBA00022679"/>
    </source>
</evidence>
<name>A0AAW1XK06_RUBAR</name>
<dbReference type="Gene3D" id="3.40.50.150">
    <property type="entry name" value="Vaccinia Virus protein VP39"/>
    <property type="match status" value="1"/>
</dbReference>
<evidence type="ECO:0000313" key="5">
    <source>
        <dbReference type="EMBL" id="KAK9936819.1"/>
    </source>
</evidence>
<proteinExistence type="predicted"/>
<dbReference type="Pfam" id="PF00891">
    <property type="entry name" value="Methyltransf_2"/>
    <property type="match status" value="1"/>
</dbReference>
<dbReference type="GO" id="GO:0008171">
    <property type="term" value="F:O-methyltransferase activity"/>
    <property type="evidence" value="ECO:0007669"/>
    <property type="project" value="InterPro"/>
</dbReference>
<dbReference type="InterPro" id="IPR001077">
    <property type="entry name" value="COMT_C"/>
</dbReference>
<dbReference type="InterPro" id="IPR016461">
    <property type="entry name" value="COMT-like"/>
</dbReference>
<dbReference type="EMBL" id="JBEDUW010000003">
    <property type="protein sequence ID" value="KAK9936819.1"/>
    <property type="molecule type" value="Genomic_DNA"/>
</dbReference>
<dbReference type="GO" id="GO:0032259">
    <property type="term" value="P:methylation"/>
    <property type="evidence" value="ECO:0007669"/>
    <property type="project" value="UniProtKB-KW"/>
</dbReference>
<keyword evidence="3" id="KW-0949">S-adenosyl-L-methionine</keyword>
<keyword evidence="1" id="KW-0489">Methyltransferase</keyword>
<keyword evidence="2" id="KW-0808">Transferase</keyword>
<dbReference type="SUPFAM" id="SSF53335">
    <property type="entry name" value="S-adenosyl-L-methionine-dependent methyltransferases"/>
    <property type="match status" value="1"/>
</dbReference>
<keyword evidence="6" id="KW-1185">Reference proteome</keyword>
<dbReference type="AlphaFoldDB" id="A0AAW1XK06"/>
<evidence type="ECO:0000259" key="4">
    <source>
        <dbReference type="Pfam" id="PF00891"/>
    </source>
</evidence>
<reference evidence="5 6" key="1">
    <citation type="journal article" date="2023" name="G3 (Bethesda)">
        <title>A chromosome-length genome assembly and annotation of blackberry (Rubus argutus, cv. 'Hillquist').</title>
        <authorList>
            <person name="Bruna T."/>
            <person name="Aryal R."/>
            <person name="Dudchenko O."/>
            <person name="Sargent D.J."/>
            <person name="Mead D."/>
            <person name="Buti M."/>
            <person name="Cavallini A."/>
            <person name="Hytonen T."/>
            <person name="Andres J."/>
            <person name="Pham M."/>
            <person name="Weisz D."/>
            <person name="Mascagni F."/>
            <person name="Usai G."/>
            <person name="Natali L."/>
            <person name="Bassil N."/>
            <person name="Fernandez G.E."/>
            <person name="Lomsadze A."/>
            <person name="Armour M."/>
            <person name="Olukolu B."/>
            <person name="Poorten T."/>
            <person name="Britton C."/>
            <person name="Davik J."/>
            <person name="Ashrafi H."/>
            <person name="Aiden E.L."/>
            <person name="Borodovsky M."/>
            <person name="Worthington M."/>
        </authorList>
    </citation>
    <scope>NUCLEOTIDE SEQUENCE [LARGE SCALE GENOMIC DNA]</scope>
    <source>
        <strain evidence="5">PI 553951</strain>
    </source>
</reference>
<dbReference type="InterPro" id="IPR029063">
    <property type="entry name" value="SAM-dependent_MTases_sf"/>
</dbReference>